<evidence type="ECO:0000256" key="1">
    <source>
        <dbReference type="ARBA" id="ARBA00001924"/>
    </source>
</evidence>
<dbReference type="PANTHER" id="PTHR45444:SF3">
    <property type="entry name" value="XANTHINE DEHYDROGENASE"/>
    <property type="match status" value="1"/>
</dbReference>
<keyword evidence="8" id="KW-0411">Iron-sulfur</keyword>
<feature type="domain" description="Aldehyde oxidase/xanthine dehydrogenase a/b hammerhead" evidence="11">
    <location>
        <begin position="34"/>
        <end position="141"/>
    </location>
</feature>
<keyword evidence="7" id="KW-0408">Iron</keyword>
<dbReference type="SUPFAM" id="SSF54665">
    <property type="entry name" value="CO dehydrogenase molybdoprotein N-domain-like"/>
    <property type="match status" value="1"/>
</dbReference>
<evidence type="ECO:0000256" key="2">
    <source>
        <dbReference type="ARBA" id="ARBA00001974"/>
    </source>
</evidence>
<keyword evidence="5" id="KW-0479">Metal-binding</keyword>
<dbReference type="GO" id="GO:0005506">
    <property type="term" value="F:iron ion binding"/>
    <property type="evidence" value="ECO:0007669"/>
    <property type="project" value="InterPro"/>
</dbReference>
<dbReference type="EC" id="1.17.1.4" evidence="12"/>
<evidence type="ECO:0000256" key="6">
    <source>
        <dbReference type="ARBA" id="ARBA00023002"/>
    </source>
</evidence>
<comment type="similarity">
    <text evidence="3">Belongs to the xanthine dehydrogenase family.</text>
</comment>
<dbReference type="InterPro" id="IPR000674">
    <property type="entry name" value="Ald_Oxase/Xan_DH_a/b"/>
</dbReference>
<dbReference type="GO" id="GO:0004854">
    <property type="term" value="F:xanthine dehydrogenase activity"/>
    <property type="evidence" value="ECO:0007669"/>
    <property type="project" value="UniProtKB-EC"/>
</dbReference>
<dbReference type="OrthoDB" id="9758509at2"/>
<dbReference type="GO" id="GO:0030151">
    <property type="term" value="F:molybdenum ion binding"/>
    <property type="evidence" value="ECO:0007669"/>
    <property type="project" value="InterPro"/>
</dbReference>
<dbReference type="Pfam" id="PF01315">
    <property type="entry name" value="Ald_Xan_dh_C"/>
    <property type="match status" value="1"/>
</dbReference>
<sequence>MNSKSEQFMTLGAAKGWSEVGQSHPHESAILHVLGEAVYTDDIPEAQGTLHAALGLSPKAHARILSLNLEPVRAMPGVVAVYTCKDIPGTNDCGPIIHDDPILAEEKVEYVGQPVFIVVADTHDNARRAARKADIQYEELPAILTPQAAREAESYVVPPMRLTRGDAQAAFERSPNVLKGKLHVGGQEQFYLEGQISYAVPKEGNGMHVYCSTQHPTEMQHVVSHALHYPSHAVVVECRRMGGGFGGKESQSALWAACAAVSAAHLKRPVKLRADRDDDMMVTGKRHCFYYEYEIGYDEQGLITAAKVQMVTRAGFSADLSAPVATRAICHFDNTYYLSDVDIRAMAGKTNTQSNTAFRGFGGPQGAIAIEYIVDEIARNLGKDALDVRKLNFYGRNDEEGRNITQYGQKVKDNVIHELVAQLESETDYRARREAIRTFNASSPVLKKGLALTPVKFGIAFNVTHFNQAGALVHIYVDGSVLVNHGGTEMGQGINTKVCQVVAHELGIPLSSVRASATDTSKVANTSATAASTGADLNGKAAQDAAHTLRKRLVEFAAKSFGVAAEEVILANGTVFAGETVMPFADLMQKAYLARVQLWSDGFYATPGLSWDRETMSGNPFGYYAYGASVSEVIVDTLTGEWKLLKADCLYDAGNSLNPAIDVGQVEGAFIQGMGWLTTEELWWNAQGKLMTHAPSTYKIPGVSDCPQDFNVRLFKNRNPFDSIHRSKAVGEPPLLLPFSVFLAIRDAVASVGDYRFNPPLRAPATGEAILDAVDAVRAMA</sequence>
<keyword evidence="4" id="KW-0001">2Fe-2S</keyword>
<evidence type="ECO:0000256" key="8">
    <source>
        <dbReference type="ARBA" id="ARBA00023014"/>
    </source>
</evidence>
<dbReference type="SMART" id="SM01008">
    <property type="entry name" value="Ald_Xan_dh_C"/>
    <property type="match status" value="1"/>
</dbReference>
<dbReference type="InterPro" id="IPR046867">
    <property type="entry name" value="AldOxase/xan_DH_MoCoBD2"/>
</dbReference>
<dbReference type="FunFam" id="3.30.365.10:FF:000002">
    <property type="entry name" value="Xanthine dehydrogenase oxidase"/>
    <property type="match status" value="1"/>
</dbReference>
<organism evidence="12 13">
    <name type="scientific">Massilia eburnea</name>
    <dbReference type="NCBI Taxonomy" id="1776165"/>
    <lineage>
        <taxon>Bacteria</taxon>
        <taxon>Pseudomonadati</taxon>
        <taxon>Pseudomonadota</taxon>
        <taxon>Betaproteobacteria</taxon>
        <taxon>Burkholderiales</taxon>
        <taxon>Oxalobacteraceae</taxon>
        <taxon>Telluria group</taxon>
        <taxon>Massilia</taxon>
    </lineage>
</organism>
<accession>A0A6L6QKP5</accession>
<dbReference type="RefSeq" id="WP_155455682.1">
    <property type="nucleotide sequence ID" value="NZ_WNKX01000016.1"/>
</dbReference>
<dbReference type="InterPro" id="IPR016208">
    <property type="entry name" value="Ald_Oxase/xanthine_DH-like"/>
</dbReference>
<evidence type="ECO:0000256" key="10">
    <source>
        <dbReference type="ARBA" id="ARBA00053029"/>
    </source>
</evidence>
<dbReference type="EMBL" id="WNKX01000016">
    <property type="protein sequence ID" value="MTW12741.1"/>
    <property type="molecule type" value="Genomic_DNA"/>
</dbReference>
<dbReference type="InterPro" id="IPR014309">
    <property type="entry name" value="Xanthine_DH_Mopterin-bd_su"/>
</dbReference>
<dbReference type="FunFam" id="3.30.365.10:FF:000001">
    <property type="entry name" value="Xanthine dehydrogenase oxidase"/>
    <property type="match status" value="1"/>
</dbReference>
<reference evidence="12 13" key="1">
    <citation type="submission" date="2019-11" db="EMBL/GenBank/DDBJ databases">
        <title>Type strains purchased from KCTC, JCM and DSMZ.</title>
        <authorList>
            <person name="Lu H."/>
        </authorList>
    </citation>
    <scope>NUCLEOTIDE SEQUENCE [LARGE SCALE GENOMIC DNA]</scope>
    <source>
        <strain evidence="12 13">JCM 31587</strain>
    </source>
</reference>
<comment type="cofactor">
    <cofactor evidence="2">
        <name>FAD</name>
        <dbReference type="ChEBI" id="CHEBI:57692"/>
    </cofactor>
</comment>
<evidence type="ECO:0000256" key="7">
    <source>
        <dbReference type="ARBA" id="ARBA00023004"/>
    </source>
</evidence>
<dbReference type="Pfam" id="PF02738">
    <property type="entry name" value="MoCoBD_1"/>
    <property type="match status" value="1"/>
</dbReference>
<dbReference type="SUPFAM" id="SSF56003">
    <property type="entry name" value="Molybdenum cofactor-binding domain"/>
    <property type="match status" value="1"/>
</dbReference>
<dbReference type="NCBIfam" id="TIGR02965">
    <property type="entry name" value="xanthine_xdhB"/>
    <property type="match status" value="1"/>
</dbReference>
<dbReference type="InterPro" id="IPR037165">
    <property type="entry name" value="AldOxase/xan_DH_Mopterin-bd_sf"/>
</dbReference>
<comment type="caution">
    <text evidence="12">The sequence shown here is derived from an EMBL/GenBank/DDBJ whole genome shotgun (WGS) entry which is preliminary data.</text>
</comment>
<dbReference type="PANTHER" id="PTHR45444">
    <property type="entry name" value="XANTHINE DEHYDROGENASE"/>
    <property type="match status" value="1"/>
</dbReference>
<dbReference type="InterPro" id="IPR036856">
    <property type="entry name" value="Ald_Oxase/Xan_DH_a/b_sf"/>
</dbReference>
<dbReference type="InterPro" id="IPR008274">
    <property type="entry name" value="AldOxase/xan_DH_MoCoBD1"/>
</dbReference>
<evidence type="ECO:0000313" key="12">
    <source>
        <dbReference type="EMBL" id="MTW12741.1"/>
    </source>
</evidence>
<evidence type="ECO:0000256" key="9">
    <source>
        <dbReference type="ARBA" id="ARBA00034078"/>
    </source>
</evidence>
<evidence type="ECO:0000313" key="13">
    <source>
        <dbReference type="Proteomes" id="UP000472320"/>
    </source>
</evidence>
<dbReference type="Pfam" id="PF20256">
    <property type="entry name" value="MoCoBD_2"/>
    <property type="match status" value="1"/>
</dbReference>
<evidence type="ECO:0000256" key="3">
    <source>
        <dbReference type="ARBA" id="ARBA00006849"/>
    </source>
</evidence>
<dbReference type="AlphaFoldDB" id="A0A6L6QKP5"/>
<evidence type="ECO:0000256" key="4">
    <source>
        <dbReference type="ARBA" id="ARBA00022714"/>
    </source>
</evidence>
<dbReference type="Gene3D" id="3.90.1170.50">
    <property type="entry name" value="Aldehyde oxidase/xanthine dehydrogenase, a/b hammerhead"/>
    <property type="match status" value="1"/>
</dbReference>
<keyword evidence="6 12" id="KW-0560">Oxidoreductase</keyword>
<evidence type="ECO:0000256" key="5">
    <source>
        <dbReference type="ARBA" id="ARBA00022723"/>
    </source>
</evidence>
<name>A0A6L6QKP5_9BURK</name>
<keyword evidence="13" id="KW-1185">Reference proteome</keyword>
<comment type="cofactor">
    <cofactor evidence="1">
        <name>Mo-molybdopterin</name>
        <dbReference type="ChEBI" id="CHEBI:71302"/>
    </cofactor>
</comment>
<proteinExistence type="inferred from homology"/>
<evidence type="ECO:0000259" key="11">
    <source>
        <dbReference type="SMART" id="SM01008"/>
    </source>
</evidence>
<dbReference type="GO" id="GO:0051537">
    <property type="term" value="F:2 iron, 2 sulfur cluster binding"/>
    <property type="evidence" value="ECO:0007669"/>
    <property type="project" value="UniProtKB-KW"/>
</dbReference>
<comment type="cofactor">
    <cofactor evidence="9">
        <name>[2Fe-2S] cluster</name>
        <dbReference type="ChEBI" id="CHEBI:190135"/>
    </cofactor>
</comment>
<dbReference type="Gene3D" id="3.30.365.10">
    <property type="entry name" value="Aldehyde oxidase/xanthine dehydrogenase, molybdopterin binding domain"/>
    <property type="match status" value="4"/>
</dbReference>
<dbReference type="Proteomes" id="UP000472320">
    <property type="component" value="Unassembled WGS sequence"/>
</dbReference>
<protein>
    <submittedName>
        <fullName evidence="12">Xanthine dehydrogenase molybdopterin binding subunit</fullName>
        <ecNumber evidence="12">1.17.1.4</ecNumber>
    </submittedName>
</protein>
<comment type="cofactor">
    <cofactor evidence="10">
        <name>Mo-molybdopterin cytosine dinucleotide</name>
        <dbReference type="ChEBI" id="CHEBI:71308"/>
    </cofactor>
</comment>
<gene>
    <name evidence="12" type="primary">xdhB</name>
    <name evidence="12" type="ORF">GM658_19215</name>
</gene>